<dbReference type="AlphaFoldDB" id="A0A554NBP0"/>
<gene>
    <name evidence="1" type="ORF">DP107_07445</name>
</gene>
<dbReference type="InParanoid" id="A0A554NBP0"/>
<name>A0A554NBP0_9EURY</name>
<dbReference type="OrthoDB" id="212428at2157"/>
<dbReference type="EMBL" id="QMDX01000003">
    <property type="protein sequence ID" value="TSD14793.1"/>
    <property type="molecule type" value="Genomic_DNA"/>
</dbReference>
<evidence type="ECO:0000313" key="1">
    <source>
        <dbReference type="EMBL" id="TSD14793.1"/>
    </source>
</evidence>
<proteinExistence type="predicted"/>
<organism evidence="1 2">
    <name type="scientific">Haloglomus irregulare</name>
    <dbReference type="NCBI Taxonomy" id="2234134"/>
    <lineage>
        <taxon>Archaea</taxon>
        <taxon>Methanobacteriati</taxon>
        <taxon>Methanobacteriota</taxon>
        <taxon>Stenosarchaea group</taxon>
        <taxon>Halobacteria</taxon>
        <taxon>Halobacteriales</taxon>
        <taxon>Natronomonadaceae</taxon>
        <taxon>Haloglomus</taxon>
    </lineage>
</organism>
<keyword evidence="2" id="KW-1185">Reference proteome</keyword>
<dbReference type="RefSeq" id="WP_144261512.1">
    <property type="nucleotide sequence ID" value="NZ_QMDX01000003.1"/>
</dbReference>
<reference evidence="1 2" key="1">
    <citation type="submission" date="2018-06" db="EMBL/GenBank/DDBJ databases">
        <title>Natronomonas sp. F16-60 a new haloarchaeon isolated from a solar saltern of Isla Cristina, Huelva, Spain.</title>
        <authorList>
            <person name="Duran-Viseras A."/>
            <person name="Sanchez-Porro C."/>
            <person name="Ventosa A."/>
        </authorList>
    </citation>
    <scope>NUCLEOTIDE SEQUENCE [LARGE SCALE GENOMIC DNA]</scope>
    <source>
        <strain evidence="1 2">F16-60</strain>
    </source>
</reference>
<dbReference type="Proteomes" id="UP000319894">
    <property type="component" value="Unassembled WGS sequence"/>
</dbReference>
<sequence length="93" mass="9591">MPTVDELRDSIREAVGRHARVESTAFTKEMLAALCGALNADIDTSPTPPKGAMRAAVLRAIDAPGADADDAGDGPFRKAELVAIADAVGVDES</sequence>
<evidence type="ECO:0000313" key="2">
    <source>
        <dbReference type="Proteomes" id="UP000319894"/>
    </source>
</evidence>
<comment type="caution">
    <text evidence="1">The sequence shown here is derived from an EMBL/GenBank/DDBJ whole genome shotgun (WGS) entry which is preliminary data.</text>
</comment>
<accession>A0A554NBP0</accession>
<protein>
    <submittedName>
        <fullName evidence="1">Uncharacterized protein</fullName>
    </submittedName>
</protein>